<evidence type="ECO:0000313" key="1">
    <source>
        <dbReference type="EMBL" id="MBR9728411.1"/>
    </source>
</evidence>
<dbReference type="EMBL" id="JAAIKR010000009">
    <property type="protein sequence ID" value="MBR9728411.1"/>
    <property type="molecule type" value="Genomic_DNA"/>
</dbReference>
<gene>
    <name evidence="1" type="ORF">G3R48_10545</name>
</gene>
<proteinExistence type="predicted"/>
<reference evidence="1 2" key="1">
    <citation type="submission" date="2020-02" db="EMBL/GenBank/DDBJ databases">
        <title>Shewanella WXL01 sp. nov., a marine bacterium isolated from green algae in Luhuitou Fringing Reef (Northern South China Sea).</title>
        <authorList>
            <person name="Wang X."/>
        </authorList>
    </citation>
    <scope>NUCLEOTIDE SEQUENCE [LARGE SCALE GENOMIC DNA]</scope>
    <source>
        <strain evidence="1 2">MCCC 1A01895</strain>
    </source>
</reference>
<dbReference type="RefSeq" id="WP_153664876.1">
    <property type="nucleotide sequence ID" value="NZ_JAAIKR010000009.1"/>
</dbReference>
<sequence length="85" mass="9602">MSAGTLSDYSEDMYEVYFEVADEAVLTILSEFVGSKHAESIVVFPFGYQVAMPIQCIPEIVNYLSQKNIAIYQVIRGDKTDGIWR</sequence>
<keyword evidence="2" id="KW-1185">Reference proteome</keyword>
<comment type="caution">
    <text evidence="1">The sequence shown here is derived from an EMBL/GenBank/DDBJ whole genome shotgun (WGS) entry which is preliminary data.</text>
</comment>
<evidence type="ECO:0000313" key="2">
    <source>
        <dbReference type="Proteomes" id="UP000811844"/>
    </source>
</evidence>
<accession>A0ABS5I313</accession>
<protein>
    <submittedName>
        <fullName evidence="1">Uncharacterized protein</fullName>
    </submittedName>
</protein>
<dbReference type="Proteomes" id="UP000811844">
    <property type="component" value="Unassembled WGS sequence"/>
</dbReference>
<organism evidence="1 2">
    <name type="scientific">Shewanella intestini</name>
    <dbReference type="NCBI Taxonomy" id="2017544"/>
    <lineage>
        <taxon>Bacteria</taxon>
        <taxon>Pseudomonadati</taxon>
        <taxon>Pseudomonadota</taxon>
        <taxon>Gammaproteobacteria</taxon>
        <taxon>Alteromonadales</taxon>
        <taxon>Shewanellaceae</taxon>
        <taxon>Shewanella</taxon>
    </lineage>
</organism>
<name>A0ABS5I313_9GAMM</name>